<keyword evidence="3" id="KW-1185">Reference proteome</keyword>
<dbReference type="Pfam" id="PF13527">
    <property type="entry name" value="Acetyltransf_9"/>
    <property type="match status" value="1"/>
</dbReference>
<feature type="domain" description="N-acetyltransferase" evidence="1">
    <location>
        <begin position="5"/>
        <end position="152"/>
    </location>
</feature>
<dbReference type="OrthoDB" id="1438067at2"/>
<dbReference type="EMBL" id="VFRQ01000021">
    <property type="protein sequence ID" value="TPE39577.1"/>
    <property type="molecule type" value="Genomic_DNA"/>
</dbReference>
<name>A0A501VYK5_9BACT</name>
<dbReference type="CDD" id="cd04301">
    <property type="entry name" value="NAT_SF"/>
    <property type="match status" value="1"/>
</dbReference>
<keyword evidence="2" id="KW-0808">Transferase</keyword>
<dbReference type="RefSeq" id="WP_140624281.1">
    <property type="nucleotide sequence ID" value="NZ_VFRQ01000021.1"/>
</dbReference>
<sequence>MMKTEAYSSLSAATRAVLEQYVEEEFGQVPFVQEREWARPDWVLLAYEGDAIATFCHVVLREVSIDGQTYKVAGINNVITPKAYRGKGYASQVLRQAAPFIFSQLGCAYGLLLCADALLPFYSRLGWYSLSNCTLYYHQPTGEQLYDSNTMLLLPPGQQPIRPQHIHLNGLPW</sequence>
<evidence type="ECO:0000313" key="2">
    <source>
        <dbReference type="EMBL" id="TPE39577.1"/>
    </source>
</evidence>
<reference evidence="2 3" key="1">
    <citation type="submission" date="2019-06" db="EMBL/GenBank/DDBJ databases">
        <title>A novel bacterium of genus Pontibacter, isolated from marine sediment.</title>
        <authorList>
            <person name="Huang H."/>
            <person name="Mo K."/>
            <person name="Hu Y."/>
        </authorList>
    </citation>
    <scope>NUCLEOTIDE SEQUENCE [LARGE SCALE GENOMIC DNA]</scope>
    <source>
        <strain evidence="2 3">HB172049</strain>
    </source>
</reference>
<gene>
    <name evidence="2" type="ORF">FJM65_20910</name>
</gene>
<dbReference type="InterPro" id="IPR000182">
    <property type="entry name" value="GNAT_dom"/>
</dbReference>
<dbReference type="InterPro" id="IPR016181">
    <property type="entry name" value="Acyl_CoA_acyltransferase"/>
</dbReference>
<dbReference type="Proteomes" id="UP000316727">
    <property type="component" value="Unassembled WGS sequence"/>
</dbReference>
<protein>
    <submittedName>
        <fullName evidence="2">GNAT family N-acetyltransferase</fullName>
    </submittedName>
</protein>
<evidence type="ECO:0000313" key="3">
    <source>
        <dbReference type="Proteomes" id="UP000316727"/>
    </source>
</evidence>
<comment type="caution">
    <text evidence="2">The sequence shown here is derived from an EMBL/GenBank/DDBJ whole genome shotgun (WGS) entry which is preliminary data.</text>
</comment>
<organism evidence="2 3">
    <name type="scientific">Pontibacter mangrovi</name>
    <dbReference type="NCBI Taxonomy" id="2589816"/>
    <lineage>
        <taxon>Bacteria</taxon>
        <taxon>Pseudomonadati</taxon>
        <taxon>Bacteroidota</taxon>
        <taxon>Cytophagia</taxon>
        <taxon>Cytophagales</taxon>
        <taxon>Hymenobacteraceae</taxon>
        <taxon>Pontibacter</taxon>
    </lineage>
</organism>
<proteinExistence type="predicted"/>
<dbReference type="PROSITE" id="PS51186">
    <property type="entry name" value="GNAT"/>
    <property type="match status" value="1"/>
</dbReference>
<dbReference type="SUPFAM" id="SSF55729">
    <property type="entry name" value="Acyl-CoA N-acyltransferases (Nat)"/>
    <property type="match status" value="1"/>
</dbReference>
<accession>A0A501VYK5</accession>
<evidence type="ECO:0000259" key="1">
    <source>
        <dbReference type="PROSITE" id="PS51186"/>
    </source>
</evidence>
<dbReference type="AlphaFoldDB" id="A0A501VYK5"/>
<dbReference type="Gene3D" id="3.40.630.30">
    <property type="match status" value="1"/>
</dbReference>
<dbReference type="GO" id="GO:0016747">
    <property type="term" value="F:acyltransferase activity, transferring groups other than amino-acyl groups"/>
    <property type="evidence" value="ECO:0007669"/>
    <property type="project" value="InterPro"/>
</dbReference>